<dbReference type="STRING" id="29354.IO98_11510"/>
<reference evidence="1 2" key="1">
    <citation type="submission" date="2014-07" db="EMBL/GenBank/DDBJ databases">
        <title>Draft genome of Clostridium celerecrescens 152B isolated from sediments associated with methane hydrate from Krishna Godavari basin.</title>
        <authorList>
            <person name="Honkalas V.S."/>
            <person name="Dabir A.P."/>
            <person name="Arora P."/>
            <person name="Dhakephalkar P.K."/>
        </authorList>
    </citation>
    <scope>NUCLEOTIDE SEQUENCE [LARGE SCALE GENOMIC DNA]</scope>
    <source>
        <strain evidence="1 2">152B</strain>
    </source>
</reference>
<accession>A0A084JMC6</accession>
<dbReference type="InterPro" id="IPR036390">
    <property type="entry name" value="WH_DNA-bd_sf"/>
</dbReference>
<dbReference type="Proteomes" id="UP000028525">
    <property type="component" value="Unassembled WGS sequence"/>
</dbReference>
<proteinExistence type="predicted"/>
<evidence type="ECO:0000313" key="2">
    <source>
        <dbReference type="Proteomes" id="UP000028525"/>
    </source>
</evidence>
<organism evidence="1 2">
    <name type="scientific">Lacrimispora celerecrescens</name>
    <dbReference type="NCBI Taxonomy" id="29354"/>
    <lineage>
        <taxon>Bacteria</taxon>
        <taxon>Bacillati</taxon>
        <taxon>Bacillota</taxon>
        <taxon>Clostridia</taxon>
        <taxon>Lachnospirales</taxon>
        <taxon>Lachnospiraceae</taxon>
        <taxon>Lacrimispora</taxon>
    </lineage>
</organism>
<dbReference type="AlphaFoldDB" id="A0A084JMC6"/>
<dbReference type="OrthoDB" id="9901720at2"/>
<keyword evidence="2" id="KW-1185">Reference proteome</keyword>
<name>A0A084JMC6_9FIRM</name>
<evidence type="ECO:0000313" key="1">
    <source>
        <dbReference type="EMBL" id="KEZ90110.1"/>
    </source>
</evidence>
<dbReference type="SUPFAM" id="SSF46785">
    <property type="entry name" value="Winged helix' DNA-binding domain"/>
    <property type="match status" value="1"/>
</dbReference>
<comment type="caution">
    <text evidence="1">The sequence shown here is derived from an EMBL/GenBank/DDBJ whole genome shotgun (WGS) entry which is preliminary data.</text>
</comment>
<dbReference type="EMBL" id="JPME01000013">
    <property type="protein sequence ID" value="KEZ90110.1"/>
    <property type="molecule type" value="Genomic_DNA"/>
</dbReference>
<gene>
    <name evidence="1" type="ORF">IO98_11510</name>
</gene>
<sequence>MESNEINRLAYMLLRQLHANDCKDHFNSCTITELLEEAGGALGARMTVYKKLQKLVKAGYVAKGVIDDHSDTYYIMEKGINLIEGGIK</sequence>
<protein>
    <submittedName>
        <fullName evidence="1">Uncharacterized protein</fullName>
    </submittedName>
</protein>